<evidence type="ECO:0000313" key="1">
    <source>
        <dbReference type="EMBL" id="MBW86908.1"/>
    </source>
</evidence>
<proteinExistence type="predicted"/>
<dbReference type="EMBL" id="GGEC01006425">
    <property type="protein sequence ID" value="MBW86908.1"/>
    <property type="molecule type" value="Transcribed_RNA"/>
</dbReference>
<protein>
    <submittedName>
        <fullName evidence="1">Uncharacterized protein</fullName>
    </submittedName>
</protein>
<name>A0A2P2J084_RHIMU</name>
<organism evidence="1">
    <name type="scientific">Rhizophora mucronata</name>
    <name type="common">Asiatic mangrove</name>
    <dbReference type="NCBI Taxonomy" id="61149"/>
    <lineage>
        <taxon>Eukaryota</taxon>
        <taxon>Viridiplantae</taxon>
        <taxon>Streptophyta</taxon>
        <taxon>Embryophyta</taxon>
        <taxon>Tracheophyta</taxon>
        <taxon>Spermatophyta</taxon>
        <taxon>Magnoliopsida</taxon>
        <taxon>eudicotyledons</taxon>
        <taxon>Gunneridae</taxon>
        <taxon>Pentapetalae</taxon>
        <taxon>rosids</taxon>
        <taxon>fabids</taxon>
        <taxon>Malpighiales</taxon>
        <taxon>Rhizophoraceae</taxon>
        <taxon>Rhizophora</taxon>
    </lineage>
</organism>
<reference evidence="1" key="1">
    <citation type="submission" date="2018-02" db="EMBL/GenBank/DDBJ databases">
        <title>Rhizophora mucronata_Transcriptome.</title>
        <authorList>
            <person name="Meera S.P."/>
            <person name="Sreeshan A."/>
            <person name="Augustine A."/>
        </authorList>
    </citation>
    <scope>NUCLEOTIDE SEQUENCE</scope>
    <source>
        <tissue evidence="1">Leaf</tissue>
    </source>
</reference>
<dbReference type="AlphaFoldDB" id="A0A2P2J084"/>
<accession>A0A2P2J084</accession>
<sequence>MSWLCNGLWLDESANFSASLCFVYTHGRTQLYKHWK</sequence>